<dbReference type="Proteomes" id="UP000885362">
    <property type="component" value="Unassembled WGS sequence"/>
</dbReference>
<proteinExistence type="predicted"/>
<accession>A0A6C8XS48</accession>
<dbReference type="Gene3D" id="1.10.10.60">
    <property type="entry name" value="Homeodomain-like"/>
    <property type="match status" value="1"/>
</dbReference>
<comment type="caution">
    <text evidence="1">The sequence shown here is derived from an EMBL/GenBank/DDBJ whole genome shotgun (WGS) entry which is preliminary data.</text>
</comment>
<dbReference type="EMBL" id="RSHK01000003">
    <property type="protein sequence ID" value="MIE68832.1"/>
    <property type="molecule type" value="Genomic_DNA"/>
</dbReference>
<sequence length="72" mass="7907">MHIIVSSCALQTLTGSLHRGRLIGGGVPRQQVAIIYDVGLSTHGLYWILLSAGRKRVKKMGAAQRSTRQYDD</sequence>
<evidence type="ECO:0000313" key="1">
    <source>
        <dbReference type="EMBL" id="MIE68832.1"/>
    </source>
</evidence>
<reference evidence="1" key="1">
    <citation type="submission" date="2018-08" db="EMBL/GenBank/DDBJ databases">
        <authorList>
            <consortium name="GenomeTrakr network: Whole genome sequencing for foodborne pathogen traceback"/>
        </authorList>
    </citation>
    <scope>NUCLEOTIDE SEQUENCE [LARGE SCALE GENOMIC DNA]</scope>
    <source>
        <strain evidence="1">FMA0132</strain>
    </source>
</reference>
<evidence type="ECO:0008006" key="2">
    <source>
        <dbReference type="Google" id="ProtNLM"/>
    </source>
</evidence>
<dbReference type="AlphaFoldDB" id="A0A6C8XS48"/>
<name>A0A6C8XS48_SALDZ</name>
<organism evidence="1">
    <name type="scientific">Salmonella diarizonae</name>
    <dbReference type="NCBI Taxonomy" id="59204"/>
    <lineage>
        <taxon>Bacteria</taxon>
        <taxon>Pseudomonadati</taxon>
        <taxon>Pseudomonadota</taxon>
        <taxon>Gammaproteobacteria</taxon>
        <taxon>Enterobacterales</taxon>
        <taxon>Enterobacteriaceae</taxon>
        <taxon>Salmonella</taxon>
    </lineage>
</organism>
<protein>
    <recommendedName>
        <fullName evidence="2">DNA-binding protein</fullName>
    </recommendedName>
</protein>
<gene>
    <name evidence="1" type="ORF">EL06_04880</name>
</gene>